<dbReference type="InterPro" id="IPR000674">
    <property type="entry name" value="Ald_Oxase/Xan_DH_a/b"/>
</dbReference>
<dbReference type="InterPro" id="IPR052516">
    <property type="entry name" value="N-heterocyclic_Hydroxylase"/>
</dbReference>
<dbReference type="Proteomes" id="UP000476030">
    <property type="component" value="Unassembled WGS sequence"/>
</dbReference>
<proteinExistence type="predicted"/>
<dbReference type="InterPro" id="IPR037165">
    <property type="entry name" value="AldOxase/xan_DH_Mopterin-bd_sf"/>
</dbReference>
<evidence type="ECO:0000313" key="2">
    <source>
        <dbReference type="EMBL" id="MZR31790.1"/>
    </source>
</evidence>
<dbReference type="PROSITE" id="PS51318">
    <property type="entry name" value="TAT"/>
    <property type="match status" value="1"/>
</dbReference>
<comment type="caution">
    <text evidence="2">The sequence shown here is derived from an EMBL/GenBank/DDBJ whole genome shotgun (WGS) entry which is preliminary data.</text>
</comment>
<dbReference type="Gene3D" id="3.30.365.10">
    <property type="entry name" value="Aldehyde oxidase/xanthine dehydrogenase, molybdopterin binding domain"/>
    <property type="match status" value="4"/>
</dbReference>
<dbReference type="InterPro" id="IPR006311">
    <property type="entry name" value="TAT_signal"/>
</dbReference>
<sequence>MNRFNLSRRKFLVAGALVGGGLAVGYGFLRNGEADNTALSATTDDGEIALNAWVKVDKYGLVTVAIPRSEMGQGVYTALAMLVAEEMDANFEEVTVEQAPVADIYANITMLKDSLPFSDGYHDGEDTIGAWGMTKIGRFLGVQATGGSTSVRDAWMPMRQAGATAKAMLISAAARTWDVPMAECKVNSGIISHTGTGKNGRFGEFIALAASEAPPRDPVLKKSSEFTLIGTPQPRLDIPSKVDGTAEFGVDIELEGMVHAAVKLSPVLGGTLANHDAAAVKDMPGVLKVVPFENGVAVIANSFWRAKTAVEALPATFHDGPAKEYSSASILAILEENLKSEDARVYAETGEARRELDEAQSPVQAIYKVPYLAHACMEPMNCTAKVTENGVEIWMPNQAPTLIKWFAEKIADVPAENVIVHTPFLGGGFGRRSEIDLVVMAVSIAKEMKNQPVKLLWTRENDIQHDIFRPAAVSRFEGAIGPDGRITSWANRIVSQSTSGSFTARLLPWATMDMPDNTTSEGAADIPYEFANRIVEHVPVKLPIEVGFWRSVGHSFNGFFTESFMDEMAYAAQSDPIDFRLAHLENHQDFTNVLKQLAKVSNWSAPLGQGRARGVALHESFSSIVGQVVEITLNDNREITIDKVYCVIDCGTVVNPDTVKAQMESGIIFGLTAALFGEIEIEDGAVLNSNFPGYEMIRLANCPEIEVHLAPSGRMLGGVGEPGTPPIAPALTNAIFAASGERIRELPVSRSGFIA</sequence>
<dbReference type="InterPro" id="IPR046867">
    <property type="entry name" value="AldOxase/xan_DH_MoCoBD2"/>
</dbReference>
<dbReference type="Gene3D" id="3.90.1170.50">
    <property type="entry name" value="Aldehyde oxidase/xanthine dehydrogenase, a/b hammerhead"/>
    <property type="match status" value="1"/>
</dbReference>
<gene>
    <name evidence="2" type="ORF">GQE98_14230</name>
</gene>
<dbReference type="PIRSF" id="PIRSF036389">
    <property type="entry name" value="IOR_B"/>
    <property type="match status" value="1"/>
</dbReference>
<name>A0A6L8WBD6_9PROT</name>
<dbReference type="GO" id="GO:0016491">
    <property type="term" value="F:oxidoreductase activity"/>
    <property type="evidence" value="ECO:0007669"/>
    <property type="project" value="InterPro"/>
</dbReference>
<dbReference type="AlphaFoldDB" id="A0A6L8WBD6"/>
<dbReference type="PANTHER" id="PTHR47495:SF2">
    <property type="entry name" value="ALDEHYDE DEHYDROGENASE"/>
    <property type="match status" value="1"/>
</dbReference>
<accession>A0A6L8WBD6</accession>
<dbReference type="PANTHER" id="PTHR47495">
    <property type="entry name" value="ALDEHYDE DEHYDROGENASE"/>
    <property type="match status" value="1"/>
</dbReference>
<keyword evidence="3" id="KW-1185">Reference proteome</keyword>
<dbReference type="RefSeq" id="WP_161316384.1">
    <property type="nucleotide sequence ID" value="NZ_WTUW01000009.1"/>
</dbReference>
<evidence type="ECO:0000313" key="3">
    <source>
        <dbReference type="Proteomes" id="UP000476030"/>
    </source>
</evidence>
<dbReference type="SUPFAM" id="SSF56003">
    <property type="entry name" value="Molybdenum cofactor-binding domain"/>
    <property type="match status" value="2"/>
</dbReference>
<dbReference type="InterPro" id="IPR008274">
    <property type="entry name" value="AldOxase/xan_DH_MoCoBD1"/>
</dbReference>
<dbReference type="Pfam" id="PF02738">
    <property type="entry name" value="MoCoBD_1"/>
    <property type="match status" value="1"/>
</dbReference>
<evidence type="ECO:0000259" key="1">
    <source>
        <dbReference type="SMART" id="SM01008"/>
    </source>
</evidence>
<dbReference type="Pfam" id="PF20256">
    <property type="entry name" value="MoCoBD_2"/>
    <property type="match status" value="2"/>
</dbReference>
<organism evidence="2 3">
    <name type="scientific">Sneathiella litorea</name>
    <dbReference type="NCBI Taxonomy" id="2606216"/>
    <lineage>
        <taxon>Bacteria</taxon>
        <taxon>Pseudomonadati</taxon>
        <taxon>Pseudomonadota</taxon>
        <taxon>Alphaproteobacteria</taxon>
        <taxon>Sneathiellales</taxon>
        <taxon>Sneathiellaceae</taxon>
        <taxon>Sneathiella</taxon>
    </lineage>
</organism>
<reference evidence="2 3" key="1">
    <citation type="submission" date="2019-12" db="EMBL/GenBank/DDBJ databases">
        <title>Snethiella sp. nov. sp. isolated from sea sand.</title>
        <authorList>
            <person name="Kim J."/>
            <person name="Jeong S.E."/>
            <person name="Jung H.S."/>
            <person name="Jeon C.O."/>
        </authorList>
    </citation>
    <scope>NUCLEOTIDE SEQUENCE [LARGE SCALE GENOMIC DNA]</scope>
    <source>
        <strain evidence="2 3">DP05</strain>
    </source>
</reference>
<feature type="domain" description="Aldehyde oxidase/xanthine dehydrogenase a/b hammerhead" evidence="1">
    <location>
        <begin position="243"/>
        <end position="321"/>
    </location>
</feature>
<dbReference type="SMART" id="SM01008">
    <property type="entry name" value="Ald_Xan_dh_C"/>
    <property type="match status" value="1"/>
</dbReference>
<dbReference type="EMBL" id="WTUW01000009">
    <property type="protein sequence ID" value="MZR31790.1"/>
    <property type="molecule type" value="Genomic_DNA"/>
</dbReference>
<dbReference type="InterPro" id="IPR012368">
    <property type="entry name" value="OxRdtase_Mopterin-bd_su_IorB"/>
</dbReference>
<protein>
    <submittedName>
        <fullName evidence="2">Molybdopterin-dependent oxidoreductase</fullName>
    </submittedName>
</protein>